<dbReference type="OrthoDB" id="9778870at2"/>
<organism evidence="5 6">
    <name type="scientific">Glycocaulis alkaliphilus</name>
    <dbReference type="NCBI Taxonomy" id="1434191"/>
    <lineage>
        <taxon>Bacteria</taxon>
        <taxon>Pseudomonadati</taxon>
        <taxon>Pseudomonadota</taxon>
        <taxon>Alphaproteobacteria</taxon>
        <taxon>Maricaulales</taxon>
        <taxon>Maricaulaceae</taxon>
        <taxon>Glycocaulis</taxon>
    </lineage>
</organism>
<evidence type="ECO:0000313" key="6">
    <source>
        <dbReference type="Proteomes" id="UP000286954"/>
    </source>
</evidence>
<name>A0A3T0EB85_9PROT</name>
<proteinExistence type="inferred from homology"/>
<dbReference type="RefSeq" id="WP_127567817.1">
    <property type="nucleotide sequence ID" value="NZ_BMFB01000001.1"/>
</dbReference>
<dbReference type="GO" id="GO:0016887">
    <property type="term" value="F:ATP hydrolysis activity"/>
    <property type="evidence" value="ECO:0007669"/>
    <property type="project" value="InterPro"/>
</dbReference>
<keyword evidence="6" id="KW-1185">Reference proteome</keyword>
<sequence>MASKKPYIHLENVSLDLPVRHSGVWGKLSTAQALVGARITKGAGKASIAALDNISLHIRDGEQVAIIGRNGSGKTTLLRLLAGIYHASSGHMEVQGRVTCLFSSGLGLRNEATGWENIRFASMLYDVPLKDIPALAEEIADFSELGNYLDLPISAYSTGMRTRLGFSIVSSLKPEILLIDEVFGAGDPEFQKKARKRVEGMLKQSRIFVLASQNLGLIRKFCTKAIWLDRGVLRMSGKLKDVLAAKAELEGPTDTSLQIEDSLDE</sequence>
<reference evidence="5 6" key="1">
    <citation type="submission" date="2016-12" db="EMBL/GenBank/DDBJ databases">
        <title>The genome of dimorphic prosthecate Glycocaulis alkaliphilus 6b-8t, isolated from crude oil dictates its adaptability in petroleum environments.</title>
        <authorList>
            <person name="Wu X.-L."/>
            <person name="Geng S."/>
        </authorList>
    </citation>
    <scope>NUCLEOTIDE SEQUENCE [LARGE SCALE GENOMIC DNA]</scope>
    <source>
        <strain evidence="5 6">6B-8</strain>
    </source>
</reference>
<dbReference type="GO" id="GO:0005524">
    <property type="term" value="F:ATP binding"/>
    <property type="evidence" value="ECO:0007669"/>
    <property type="project" value="UniProtKB-KW"/>
</dbReference>
<dbReference type="Pfam" id="PF00005">
    <property type="entry name" value="ABC_tran"/>
    <property type="match status" value="1"/>
</dbReference>
<dbReference type="CDD" id="cd03220">
    <property type="entry name" value="ABC_KpsT_Wzt"/>
    <property type="match status" value="1"/>
</dbReference>
<dbReference type="InterPro" id="IPR003439">
    <property type="entry name" value="ABC_transporter-like_ATP-bd"/>
</dbReference>
<dbReference type="PANTHER" id="PTHR46743">
    <property type="entry name" value="TEICHOIC ACIDS EXPORT ATP-BINDING PROTEIN TAGH"/>
    <property type="match status" value="1"/>
</dbReference>
<keyword evidence="4" id="KW-0067">ATP-binding</keyword>
<dbReference type="GO" id="GO:0140359">
    <property type="term" value="F:ABC-type transporter activity"/>
    <property type="evidence" value="ECO:0007669"/>
    <property type="project" value="InterPro"/>
</dbReference>
<evidence type="ECO:0000313" key="5">
    <source>
        <dbReference type="EMBL" id="AZU04681.1"/>
    </source>
</evidence>
<dbReference type="PANTHER" id="PTHR46743:SF2">
    <property type="entry name" value="TEICHOIC ACIDS EXPORT ATP-BINDING PROTEIN TAGH"/>
    <property type="match status" value="1"/>
</dbReference>
<dbReference type="InterPro" id="IPR003593">
    <property type="entry name" value="AAA+_ATPase"/>
</dbReference>
<evidence type="ECO:0000256" key="4">
    <source>
        <dbReference type="ARBA" id="ARBA00022840"/>
    </source>
</evidence>
<dbReference type="Gene3D" id="3.40.50.300">
    <property type="entry name" value="P-loop containing nucleotide triphosphate hydrolases"/>
    <property type="match status" value="1"/>
</dbReference>
<accession>A0A3T0EB85</accession>
<gene>
    <name evidence="5" type="ORF">X907_2160</name>
</gene>
<dbReference type="EMBL" id="CP018911">
    <property type="protein sequence ID" value="AZU04681.1"/>
    <property type="molecule type" value="Genomic_DNA"/>
</dbReference>
<keyword evidence="3" id="KW-0547">Nucleotide-binding</keyword>
<dbReference type="AlphaFoldDB" id="A0A3T0EB85"/>
<protein>
    <submittedName>
        <fullName evidence="5">ABC-type polysaccharide/polyol phosphate transport system, ATPase component</fullName>
    </submittedName>
</protein>
<evidence type="ECO:0000256" key="3">
    <source>
        <dbReference type="ARBA" id="ARBA00022741"/>
    </source>
</evidence>
<dbReference type="SMART" id="SM00382">
    <property type="entry name" value="AAA"/>
    <property type="match status" value="1"/>
</dbReference>
<keyword evidence="2" id="KW-0813">Transport</keyword>
<comment type="similarity">
    <text evidence="1">Belongs to the ABC transporter superfamily.</text>
</comment>
<dbReference type="KEGG" id="gak:X907_2160"/>
<dbReference type="InterPro" id="IPR027417">
    <property type="entry name" value="P-loop_NTPase"/>
</dbReference>
<dbReference type="InterPro" id="IPR015860">
    <property type="entry name" value="ABC_transpr_TagH-like"/>
</dbReference>
<dbReference type="InterPro" id="IPR050683">
    <property type="entry name" value="Bact_Polysacc_Export_ATP-bd"/>
</dbReference>
<evidence type="ECO:0000256" key="2">
    <source>
        <dbReference type="ARBA" id="ARBA00022448"/>
    </source>
</evidence>
<dbReference type="Proteomes" id="UP000286954">
    <property type="component" value="Chromosome"/>
</dbReference>
<dbReference type="SUPFAM" id="SSF52540">
    <property type="entry name" value="P-loop containing nucleoside triphosphate hydrolases"/>
    <property type="match status" value="1"/>
</dbReference>
<evidence type="ECO:0000256" key="1">
    <source>
        <dbReference type="ARBA" id="ARBA00005417"/>
    </source>
</evidence>
<dbReference type="GO" id="GO:0016020">
    <property type="term" value="C:membrane"/>
    <property type="evidence" value="ECO:0007669"/>
    <property type="project" value="InterPro"/>
</dbReference>
<dbReference type="PROSITE" id="PS50893">
    <property type="entry name" value="ABC_TRANSPORTER_2"/>
    <property type="match status" value="1"/>
</dbReference>